<reference evidence="1" key="1">
    <citation type="journal article" date="2021" name="Nat. Commun.">
        <title>Genetic determinants of endophytism in the Arabidopsis root mycobiome.</title>
        <authorList>
            <person name="Mesny F."/>
            <person name="Miyauchi S."/>
            <person name="Thiergart T."/>
            <person name="Pickel B."/>
            <person name="Atanasova L."/>
            <person name="Karlsson M."/>
            <person name="Huettel B."/>
            <person name="Barry K.W."/>
            <person name="Haridas S."/>
            <person name="Chen C."/>
            <person name="Bauer D."/>
            <person name="Andreopoulos W."/>
            <person name="Pangilinan J."/>
            <person name="LaButti K."/>
            <person name="Riley R."/>
            <person name="Lipzen A."/>
            <person name="Clum A."/>
            <person name="Drula E."/>
            <person name="Henrissat B."/>
            <person name="Kohler A."/>
            <person name="Grigoriev I.V."/>
            <person name="Martin F.M."/>
            <person name="Hacquard S."/>
        </authorList>
    </citation>
    <scope>NUCLEOTIDE SEQUENCE</scope>
    <source>
        <strain evidence="1">MPI-SDFR-AT-0073</strain>
    </source>
</reference>
<accession>A0A9P8RMD1</accession>
<dbReference type="GeneID" id="70125663"/>
<dbReference type="EMBL" id="JAGPXC010000009">
    <property type="protein sequence ID" value="KAH6646681.1"/>
    <property type="molecule type" value="Genomic_DNA"/>
</dbReference>
<keyword evidence="2" id="KW-1185">Reference proteome</keyword>
<evidence type="ECO:0000313" key="2">
    <source>
        <dbReference type="Proteomes" id="UP000758603"/>
    </source>
</evidence>
<dbReference type="Proteomes" id="UP000758603">
    <property type="component" value="Unassembled WGS sequence"/>
</dbReference>
<dbReference type="RefSeq" id="XP_045953195.1">
    <property type="nucleotide sequence ID" value="XM_046096771.1"/>
</dbReference>
<evidence type="ECO:0000313" key="1">
    <source>
        <dbReference type="EMBL" id="KAH6646681.1"/>
    </source>
</evidence>
<name>A0A9P8RMD1_9PEZI</name>
<gene>
    <name evidence="1" type="ORF">BKA67DRAFT_413313</name>
</gene>
<protein>
    <submittedName>
        <fullName evidence="1">Uncharacterized protein</fullName>
    </submittedName>
</protein>
<dbReference type="PANTHER" id="PTHR34706:SF1">
    <property type="entry name" value="VWFA DOMAIN-CONTAINING PROTEIN"/>
    <property type="match status" value="1"/>
</dbReference>
<proteinExistence type="predicted"/>
<sequence>MGCFRGKKKKKYPGIVDTGTGHPNTSLVTVNPGTAASNIPGKKAIMPGSFTTVCQTSPAAAAVADIGATPTSAMFPNMPAEIELGDDPFAFLEDFNTCFLIDDSKEMEDDWHEVLAFVCEVAPICVERDPRGVEILFGNHSPASSLWFDVPGHYGYLNIGLMRGAPQMHNNVEGIFNDVKPTGSKKVTFRLTRILNHYMYCYKETISMTGSRHRWRPLNLIVVTGRPLSNRIPGIFQGLAKELDKLDAPSYQVGVQFFRVGGNEEAEEHMRLLDDEVHRWKGVRDFVDTATWTDGQEDYHWKAY</sequence>
<dbReference type="PANTHER" id="PTHR34706">
    <property type="entry name" value="SLR1338 PROTEIN"/>
    <property type="match status" value="1"/>
</dbReference>
<dbReference type="AlphaFoldDB" id="A0A9P8RMD1"/>
<organism evidence="1 2">
    <name type="scientific">Truncatella angustata</name>
    <dbReference type="NCBI Taxonomy" id="152316"/>
    <lineage>
        <taxon>Eukaryota</taxon>
        <taxon>Fungi</taxon>
        <taxon>Dikarya</taxon>
        <taxon>Ascomycota</taxon>
        <taxon>Pezizomycotina</taxon>
        <taxon>Sordariomycetes</taxon>
        <taxon>Xylariomycetidae</taxon>
        <taxon>Amphisphaeriales</taxon>
        <taxon>Sporocadaceae</taxon>
        <taxon>Truncatella</taxon>
    </lineage>
</organism>
<dbReference type="OrthoDB" id="2142040at2759"/>
<comment type="caution">
    <text evidence="1">The sequence shown here is derived from an EMBL/GenBank/DDBJ whole genome shotgun (WGS) entry which is preliminary data.</text>
</comment>